<dbReference type="CDD" id="cd13179">
    <property type="entry name" value="RanBD_RanBP1"/>
    <property type="match status" value="1"/>
</dbReference>
<gene>
    <name evidence="7" type="primary">g11252</name>
    <name evidence="7" type="ORF">VP750_LOCUS10077</name>
</gene>
<keyword evidence="4" id="KW-0539">Nucleus</keyword>
<evidence type="ECO:0000259" key="6">
    <source>
        <dbReference type="PROSITE" id="PS50196"/>
    </source>
</evidence>
<dbReference type="PANTHER" id="PTHR23138">
    <property type="entry name" value="RAN BINDING PROTEIN"/>
    <property type="match status" value="1"/>
</dbReference>
<dbReference type="EMBL" id="CAXHTA020000018">
    <property type="protein sequence ID" value="CAL5228171.1"/>
    <property type="molecule type" value="Genomic_DNA"/>
</dbReference>
<feature type="compositionally biased region" description="Acidic residues" evidence="5">
    <location>
        <begin position="81"/>
        <end position="92"/>
    </location>
</feature>
<proteinExistence type="predicted"/>
<evidence type="ECO:0000313" key="8">
    <source>
        <dbReference type="Proteomes" id="UP001497392"/>
    </source>
</evidence>
<evidence type="ECO:0000256" key="5">
    <source>
        <dbReference type="SAM" id="MobiDB-lite"/>
    </source>
</evidence>
<dbReference type="SMART" id="SM00160">
    <property type="entry name" value="RanBD"/>
    <property type="match status" value="1"/>
</dbReference>
<keyword evidence="3" id="KW-0811">Translocation</keyword>
<feature type="compositionally biased region" description="Basic and acidic residues" evidence="5">
    <location>
        <begin position="1"/>
        <end position="11"/>
    </location>
</feature>
<dbReference type="PROSITE" id="PS50196">
    <property type="entry name" value="RANBD1"/>
    <property type="match status" value="1"/>
</dbReference>
<dbReference type="SUPFAM" id="SSF50729">
    <property type="entry name" value="PH domain-like"/>
    <property type="match status" value="1"/>
</dbReference>
<dbReference type="InterPro" id="IPR000156">
    <property type="entry name" value="Ran_bind_dom"/>
</dbReference>
<evidence type="ECO:0000313" key="7">
    <source>
        <dbReference type="EMBL" id="CAL5228171.1"/>
    </source>
</evidence>
<dbReference type="InterPro" id="IPR045255">
    <property type="entry name" value="RanBP1-like"/>
</dbReference>
<protein>
    <submittedName>
        <fullName evidence="7">G11252 protein</fullName>
    </submittedName>
</protein>
<accession>A0ABP1G7G0</accession>
<dbReference type="InterPro" id="IPR045256">
    <property type="entry name" value="RanBP1_RanBD"/>
</dbReference>
<keyword evidence="2" id="KW-0813">Transport</keyword>
<comment type="caution">
    <text evidence="7">The sequence shown here is derived from an EMBL/GenBank/DDBJ whole genome shotgun (WGS) entry which is preliminary data.</text>
</comment>
<evidence type="ECO:0000256" key="4">
    <source>
        <dbReference type="ARBA" id="ARBA00023132"/>
    </source>
</evidence>
<feature type="domain" description="RanBD1" evidence="6">
    <location>
        <begin position="73"/>
        <end position="208"/>
    </location>
</feature>
<comment type="subcellular location">
    <subcellularLocation>
        <location evidence="1">Nucleus</location>
        <location evidence="1">Nuclear pore complex</location>
    </subcellularLocation>
</comment>
<sequence>MAENGTKDEAAKAASPTPVFGSASTFGGGTGFGGFKGVDASATSSKAPADSDKVDDTPPEEGTGETEEECQAEFRPLVQLDEVEKESGEEGESALIDMKCKLYRFDNDSGEWKERGAGQVRLLQSQDNGKIRLLMRQEKTLKIRANHFVMPGTKLQEHSGSEKAWVYTTVDFADEEQKPELFCIRFASPERAQEFKQEFGKAMDHNEQLLAADEEEGETQADHGAAAQSAADEDADESALASAVQNTTLDEGDKSSET</sequence>
<keyword evidence="2" id="KW-0509">mRNA transport</keyword>
<reference evidence="7 8" key="1">
    <citation type="submission" date="2024-06" db="EMBL/GenBank/DDBJ databases">
        <authorList>
            <person name="Kraege A."/>
            <person name="Thomma B."/>
        </authorList>
    </citation>
    <scope>NUCLEOTIDE SEQUENCE [LARGE SCALE GENOMIC DNA]</scope>
</reference>
<feature type="region of interest" description="Disordered" evidence="5">
    <location>
        <begin position="1"/>
        <end position="92"/>
    </location>
</feature>
<dbReference type="PANTHER" id="PTHR23138:SF87">
    <property type="entry name" value="E3 SUMO-PROTEIN LIGASE RANBP2"/>
    <property type="match status" value="1"/>
</dbReference>
<feature type="region of interest" description="Disordered" evidence="5">
    <location>
        <begin position="204"/>
        <end position="258"/>
    </location>
</feature>
<dbReference type="Proteomes" id="UP001497392">
    <property type="component" value="Unassembled WGS sequence"/>
</dbReference>
<dbReference type="Gene3D" id="2.30.29.30">
    <property type="entry name" value="Pleckstrin-homology domain (PH domain)/Phosphotyrosine-binding domain (PTB)"/>
    <property type="match status" value="1"/>
</dbReference>
<feature type="compositionally biased region" description="Gly residues" evidence="5">
    <location>
        <begin position="26"/>
        <end position="36"/>
    </location>
</feature>
<keyword evidence="4" id="KW-0906">Nuclear pore complex</keyword>
<keyword evidence="4" id="KW-0653">Protein transport</keyword>
<dbReference type="Pfam" id="PF00638">
    <property type="entry name" value="Ran_BP1"/>
    <property type="match status" value="1"/>
</dbReference>
<dbReference type="InterPro" id="IPR011993">
    <property type="entry name" value="PH-like_dom_sf"/>
</dbReference>
<organism evidence="7 8">
    <name type="scientific">Coccomyxa viridis</name>
    <dbReference type="NCBI Taxonomy" id="1274662"/>
    <lineage>
        <taxon>Eukaryota</taxon>
        <taxon>Viridiplantae</taxon>
        <taxon>Chlorophyta</taxon>
        <taxon>core chlorophytes</taxon>
        <taxon>Trebouxiophyceae</taxon>
        <taxon>Trebouxiophyceae incertae sedis</taxon>
        <taxon>Coccomyxaceae</taxon>
        <taxon>Coccomyxa</taxon>
    </lineage>
</organism>
<evidence type="ECO:0000256" key="3">
    <source>
        <dbReference type="ARBA" id="ARBA00023010"/>
    </source>
</evidence>
<name>A0ABP1G7G0_9CHLO</name>
<evidence type="ECO:0000256" key="1">
    <source>
        <dbReference type="ARBA" id="ARBA00004567"/>
    </source>
</evidence>
<evidence type="ECO:0000256" key="2">
    <source>
        <dbReference type="ARBA" id="ARBA00022816"/>
    </source>
</evidence>
<feature type="compositionally biased region" description="Acidic residues" evidence="5">
    <location>
        <begin position="57"/>
        <end position="71"/>
    </location>
</feature>
<keyword evidence="8" id="KW-1185">Reference proteome</keyword>